<comment type="caution">
    <text evidence="3">The sequence shown here is derived from an EMBL/GenBank/DDBJ whole genome shotgun (WGS) entry which is preliminary data.</text>
</comment>
<reference evidence="3 4" key="1">
    <citation type="submission" date="2015-05" db="EMBL/GenBank/DDBJ databases">
        <title>Distinctive expansion of gene families associated with plant cell wall degradation and secondary metabolism in the genomes of grapevine trunk pathogens.</title>
        <authorList>
            <person name="Lawrence D.P."/>
            <person name="Travadon R."/>
            <person name="Rolshausen P.E."/>
            <person name="Baumgartner K."/>
        </authorList>
    </citation>
    <scope>NUCLEOTIDE SEQUENCE [LARGE SCALE GENOMIC DNA]</scope>
    <source>
        <strain evidence="3">DA912</strain>
    </source>
</reference>
<feature type="region of interest" description="Disordered" evidence="2">
    <location>
        <begin position="235"/>
        <end position="295"/>
    </location>
</feature>
<feature type="coiled-coil region" evidence="1">
    <location>
        <begin position="176"/>
        <end position="207"/>
    </location>
</feature>
<dbReference type="Proteomes" id="UP000034680">
    <property type="component" value="Unassembled WGS sequence"/>
</dbReference>
<protein>
    <submittedName>
        <fullName evidence="3">Uncharacterized protein</fullName>
    </submittedName>
</protein>
<feature type="compositionally biased region" description="Polar residues" evidence="2">
    <location>
        <begin position="255"/>
        <end position="268"/>
    </location>
</feature>
<proteinExistence type="predicted"/>
<keyword evidence="4" id="KW-1185">Reference proteome</keyword>
<feature type="compositionally biased region" description="Basic and acidic residues" evidence="2">
    <location>
        <begin position="1"/>
        <end position="26"/>
    </location>
</feature>
<name>A0A0G2FG19_9PEZI</name>
<dbReference type="STRING" id="1214573.A0A0G2FG19"/>
<dbReference type="AlphaFoldDB" id="A0A0G2FG19"/>
<evidence type="ECO:0000256" key="1">
    <source>
        <dbReference type="SAM" id="Coils"/>
    </source>
</evidence>
<organism evidence="3 4">
    <name type="scientific">Diaporthe ampelina</name>
    <dbReference type="NCBI Taxonomy" id="1214573"/>
    <lineage>
        <taxon>Eukaryota</taxon>
        <taxon>Fungi</taxon>
        <taxon>Dikarya</taxon>
        <taxon>Ascomycota</taxon>
        <taxon>Pezizomycotina</taxon>
        <taxon>Sordariomycetes</taxon>
        <taxon>Sordariomycetidae</taxon>
        <taxon>Diaporthales</taxon>
        <taxon>Diaporthaceae</taxon>
        <taxon>Diaporthe</taxon>
    </lineage>
</organism>
<reference evidence="3 4" key="2">
    <citation type="submission" date="2015-05" db="EMBL/GenBank/DDBJ databases">
        <authorList>
            <person name="Morales-Cruz A."/>
            <person name="Amrine K.C."/>
            <person name="Cantu D."/>
        </authorList>
    </citation>
    <scope>NUCLEOTIDE SEQUENCE [LARGE SCALE GENOMIC DNA]</scope>
    <source>
        <strain evidence="3">DA912</strain>
    </source>
</reference>
<gene>
    <name evidence="3" type="ORF">UCDDA912_g06945</name>
</gene>
<evidence type="ECO:0000313" key="4">
    <source>
        <dbReference type="Proteomes" id="UP000034680"/>
    </source>
</evidence>
<keyword evidence="1" id="KW-0175">Coiled coil</keyword>
<evidence type="ECO:0000313" key="3">
    <source>
        <dbReference type="EMBL" id="KKY33086.1"/>
    </source>
</evidence>
<accession>A0A0G2FG19</accession>
<dbReference type="EMBL" id="LCUC01000259">
    <property type="protein sequence ID" value="KKY33086.1"/>
    <property type="molecule type" value="Genomic_DNA"/>
</dbReference>
<feature type="compositionally biased region" description="Polar residues" evidence="2">
    <location>
        <begin position="237"/>
        <end position="248"/>
    </location>
</feature>
<evidence type="ECO:0000256" key="2">
    <source>
        <dbReference type="SAM" id="MobiDB-lite"/>
    </source>
</evidence>
<sequence length="295" mass="32731">MKHYREAKLAEAKAAKAKAEKDEQSRTKRLTGPSSWLDELEKDRALKRARRESMSLDTSRRGSITSSNADALLATGIFSGMENQQELAANCVRDDDSLYDALVGVTIHPNTSQQSMGPPARPKDPLRSVRNAAVAKPTPKPKLSKKAQYLQDLMSGKHREDDLISFRSSNSSRSAVSTLQQDAEESLRELQRVAAELDSETEWYREQNKQLSQGEELGSVVGQGIVSSCLERPYEANESTGGHQNMDNNMDVRYVQSSFGNDTGGRTSQARRRGRATAEEQKRQQNGIIVLDDSD</sequence>
<feature type="region of interest" description="Disordered" evidence="2">
    <location>
        <begin position="1"/>
        <end position="37"/>
    </location>
</feature>